<dbReference type="Proteomes" id="UP000234681">
    <property type="component" value="Chromosome 5"/>
</dbReference>
<reference evidence="1 2" key="1">
    <citation type="submission" date="2005-09" db="EMBL/GenBank/DDBJ databases">
        <authorList>
            <person name="Mural R.J."/>
            <person name="Li P.W."/>
            <person name="Adams M.D."/>
            <person name="Amanatides P.G."/>
            <person name="Baden-Tillson H."/>
            <person name="Barnstead M."/>
            <person name="Chin S.H."/>
            <person name="Dew I."/>
            <person name="Evans C.A."/>
            <person name="Ferriera S."/>
            <person name="Flanigan M."/>
            <person name="Fosler C."/>
            <person name="Glodek A."/>
            <person name="Gu Z."/>
            <person name="Holt R.A."/>
            <person name="Jennings D."/>
            <person name="Kraft C.L."/>
            <person name="Lu F."/>
            <person name="Nguyen T."/>
            <person name="Nusskern D.R."/>
            <person name="Pfannkoch C.M."/>
            <person name="Sitter C."/>
            <person name="Sutton G.G."/>
            <person name="Venter J.C."/>
            <person name="Wang Z."/>
            <person name="Woodage T."/>
            <person name="Zheng X.H."/>
            <person name="Zhong F."/>
        </authorList>
    </citation>
    <scope>NUCLEOTIDE SEQUENCE [LARGE SCALE GENOMIC DNA]</scope>
    <source>
        <strain>BN</strain>
        <strain evidence="2">Sprague-Dawley</strain>
    </source>
</reference>
<evidence type="ECO:0000313" key="1">
    <source>
        <dbReference type="EMBL" id="EDL90396.1"/>
    </source>
</evidence>
<organism evidence="1 2">
    <name type="scientific">Rattus norvegicus</name>
    <name type="common">Rat</name>
    <dbReference type="NCBI Taxonomy" id="10116"/>
    <lineage>
        <taxon>Eukaryota</taxon>
        <taxon>Metazoa</taxon>
        <taxon>Chordata</taxon>
        <taxon>Craniata</taxon>
        <taxon>Vertebrata</taxon>
        <taxon>Euteleostomi</taxon>
        <taxon>Mammalia</taxon>
        <taxon>Eutheria</taxon>
        <taxon>Euarchontoglires</taxon>
        <taxon>Glires</taxon>
        <taxon>Rodentia</taxon>
        <taxon>Myomorpha</taxon>
        <taxon>Muroidea</taxon>
        <taxon>Muridae</taxon>
        <taxon>Murinae</taxon>
        <taxon>Rattus</taxon>
    </lineage>
</organism>
<protein>
    <submittedName>
        <fullName evidence="1">RCG50355</fullName>
    </submittedName>
</protein>
<accession>A6JYV7</accession>
<dbReference type="AlphaFoldDB" id="A6JYV7"/>
<sequence>MKTALEMRLNSSAPESKTPVTQGCRWQLALCPHTLGLQGSVLTSFFTKAHFLIPALLSGHNPNVASSRKPRPYALCCQFLCVGANS</sequence>
<gene>
    <name evidence="1" type="ORF">rCG_50355</name>
</gene>
<evidence type="ECO:0000313" key="2">
    <source>
        <dbReference type="Proteomes" id="UP000234681"/>
    </source>
</evidence>
<name>A6JYV7_RAT</name>
<proteinExistence type="predicted"/>
<dbReference type="EMBL" id="CH474008">
    <property type="protein sequence ID" value="EDL90396.1"/>
    <property type="molecule type" value="Genomic_DNA"/>
</dbReference>